<keyword evidence="4 7" id="KW-1133">Transmembrane helix</keyword>
<accession>A0A8S4Q5S1</accession>
<feature type="transmembrane region" description="Helical" evidence="7">
    <location>
        <begin position="652"/>
        <end position="671"/>
    </location>
</feature>
<gene>
    <name evidence="8" type="ORF">OFUS_LOCUS24993</name>
</gene>
<dbReference type="Proteomes" id="UP000749559">
    <property type="component" value="Unassembled WGS sequence"/>
</dbReference>
<comment type="similarity">
    <text evidence="2 6">Belongs to the sodium:solute symporter (SSF) (TC 2.A.21) family.</text>
</comment>
<feature type="transmembrane region" description="Helical" evidence="7">
    <location>
        <begin position="521"/>
        <end position="543"/>
    </location>
</feature>
<evidence type="ECO:0000256" key="2">
    <source>
        <dbReference type="ARBA" id="ARBA00006434"/>
    </source>
</evidence>
<dbReference type="PROSITE" id="PS00457">
    <property type="entry name" value="NA_SOLUT_SYMP_2"/>
    <property type="match status" value="1"/>
</dbReference>
<feature type="transmembrane region" description="Helical" evidence="7">
    <location>
        <begin position="270"/>
        <end position="289"/>
    </location>
</feature>
<proteinExistence type="inferred from homology"/>
<dbReference type="InterPro" id="IPR038377">
    <property type="entry name" value="Na/Glc_symporter_sf"/>
</dbReference>
<evidence type="ECO:0000256" key="3">
    <source>
        <dbReference type="ARBA" id="ARBA00022692"/>
    </source>
</evidence>
<evidence type="ECO:0000313" key="8">
    <source>
        <dbReference type="EMBL" id="CAH1801178.1"/>
    </source>
</evidence>
<feature type="transmembrane region" description="Helical" evidence="7">
    <location>
        <begin position="138"/>
        <end position="160"/>
    </location>
</feature>
<evidence type="ECO:0000256" key="1">
    <source>
        <dbReference type="ARBA" id="ARBA00004141"/>
    </source>
</evidence>
<dbReference type="NCBIfam" id="TIGR00813">
    <property type="entry name" value="sss"/>
    <property type="match status" value="1"/>
</dbReference>
<keyword evidence="5 7" id="KW-0472">Membrane</keyword>
<feature type="transmembrane region" description="Helical" evidence="7">
    <location>
        <begin position="96"/>
        <end position="117"/>
    </location>
</feature>
<comment type="caution">
    <text evidence="8">The sequence shown here is derived from an EMBL/GenBank/DDBJ whole genome shotgun (WGS) entry which is preliminary data.</text>
</comment>
<evidence type="ECO:0000313" key="9">
    <source>
        <dbReference type="Proteomes" id="UP000749559"/>
    </source>
</evidence>
<evidence type="ECO:0000256" key="7">
    <source>
        <dbReference type="SAM" id="Phobius"/>
    </source>
</evidence>
<keyword evidence="9" id="KW-1185">Reference proteome</keyword>
<feature type="transmembrane region" description="Helical" evidence="7">
    <location>
        <begin position="479"/>
        <end position="497"/>
    </location>
</feature>
<dbReference type="Pfam" id="PF00474">
    <property type="entry name" value="SSF"/>
    <property type="match status" value="1"/>
</dbReference>
<feature type="transmembrane region" description="Helical" evidence="7">
    <location>
        <begin position="166"/>
        <end position="189"/>
    </location>
</feature>
<dbReference type="PANTHER" id="PTHR11819:SF195">
    <property type="entry name" value="SODIUM_GLUCOSE COTRANSPORTER 4"/>
    <property type="match status" value="1"/>
</dbReference>
<dbReference type="Gene3D" id="1.20.1730.10">
    <property type="entry name" value="Sodium/glucose cotransporter"/>
    <property type="match status" value="1"/>
</dbReference>
<comment type="subcellular location">
    <subcellularLocation>
        <location evidence="1">Membrane</location>
        <topology evidence="1">Multi-pass membrane protein</topology>
    </subcellularLocation>
</comment>
<sequence>MDNGTAVSTPGRIGNLHWGDILVIVGYFVAVMGVGIWSSCKNRGSVGGYFLAGRSMHWVPVGASLFASNIGSGHFIGLAGSGAAGGIGIAAFELNAIFILLLLGWVFAPVYVAAGVFTMPEYLRKRFGGQRIRVYLSILALILYVFTKISADLFAGAVFIQQALGWDLYLSIIILLAIAALFTIAGGLTAVIWTDFIQTIIMIIGAFILTGISFSKTGSYEETVQKFFEAVPNTTLYGSSDLPGNNSNPYAKCGIPPQNSMNFFRDITDGLPWTGVIFGLTISSVWYWCTDQVIVQRALSAKNISYAKAGTILAGYLKFLPLWIIVFPGMIARILYPDEIACTNPDICKRVCNQESGCTNIAYPLLVIRLMPNFVRGLMLAVMMSALMSSLTSIFNSSSTIFTMDVWTRIRKQASETELMIVGRVFVLFLVAIGIVWIPIVQNFSELFHYIQSVTSYLSPPVCAVYVLAVFWKRTNEPGAFYGLLVGLLVGMTRFIWEFSYPKPSCGQEDTRPAIIKDVHYLHFGILLFGITVIVTVTVSLLTKPMPDKYLRRLTFWDRFNKEAADNVSLMDKDELAEQNKHIEEKQAKSSEQAPVVEQPELEEELPWYKTACNWICGIEKMVDQPQLTDEEIRALQEKQNSIYEEPTWRRVLNANAIILMVVAIFFWGFYH</sequence>
<keyword evidence="3 7" id="KW-0812">Transmembrane</keyword>
<name>A0A8S4Q5S1_OWEFU</name>
<feature type="transmembrane region" description="Helical" evidence="7">
    <location>
        <begin position="419"/>
        <end position="441"/>
    </location>
</feature>
<dbReference type="InterPro" id="IPR018212">
    <property type="entry name" value="Na/solute_symporter_CS"/>
</dbReference>
<feature type="transmembrane region" description="Helical" evidence="7">
    <location>
        <begin position="310"/>
        <end position="336"/>
    </location>
</feature>
<dbReference type="GO" id="GO:0005412">
    <property type="term" value="F:D-glucose:sodium symporter activity"/>
    <property type="evidence" value="ECO:0007669"/>
    <property type="project" value="TreeGrafter"/>
</dbReference>
<evidence type="ECO:0000256" key="5">
    <source>
        <dbReference type="ARBA" id="ARBA00023136"/>
    </source>
</evidence>
<feature type="transmembrane region" description="Helical" evidence="7">
    <location>
        <begin position="374"/>
        <end position="398"/>
    </location>
</feature>
<organism evidence="8 9">
    <name type="scientific">Owenia fusiformis</name>
    <name type="common">Polychaete worm</name>
    <dbReference type="NCBI Taxonomy" id="6347"/>
    <lineage>
        <taxon>Eukaryota</taxon>
        <taxon>Metazoa</taxon>
        <taxon>Spiralia</taxon>
        <taxon>Lophotrochozoa</taxon>
        <taxon>Annelida</taxon>
        <taxon>Polychaeta</taxon>
        <taxon>Sedentaria</taxon>
        <taxon>Canalipalpata</taxon>
        <taxon>Sabellida</taxon>
        <taxon>Oweniida</taxon>
        <taxon>Oweniidae</taxon>
        <taxon>Owenia</taxon>
    </lineage>
</organism>
<dbReference type="AlphaFoldDB" id="A0A8S4Q5S1"/>
<feature type="transmembrane region" description="Helical" evidence="7">
    <location>
        <begin position="447"/>
        <end position="472"/>
    </location>
</feature>
<evidence type="ECO:0000256" key="4">
    <source>
        <dbReference type="ARBA" id="ARBA00022989"/>
    </source>
</evidence>
<feature type="transmembrane region" description="Helical" evidence="7">
    <location>
        <begin position="196"/>
        <end position="214"/>
    </location>
</feature>
<dbReference type="PROSITE" id="PS50283">
    <property type="entry name" value="NA_SOLUT_SYMP_3"/>
    <property type="match status" value="1"/>
</dbReference>
<evidence type="ECO:0008006" key="10">
    <source>
        <dbReference type="Google" id="ProtNLM"/>
    </source>
</evidence>
<protein>
    <recommendedName>
        <fullName evidence="10">Sodium/glucose cotransporter 4</fullName>
    </recommendedName>
</protein>
<reference evidence="8" key="1">
    <citation type="submission" date="2022-03" db="EMBL/GenBank/DDBJ databases">
        <authorList>
            <person name="Martin C."/>
        </authorList>
    </citation>
    <scope>NUCLEOTIDE SEQUENCE</scope>
</reference>
<dbReference type="EMBL" id="CAIIXF020000012">
    <property type="protein sequence ID" value="CAH1801178.1"/>
    <property type="molecule type" value="Genomic_DNA"/>
</dbReference>
<evidence type="ECO:0000256" key="6">
    <source>
        <dbReference type="RuleBase" id="RU362091"/>
    </source>
</evidence>
<dbReference type="OrthoDB" id="6132759at2759"/>
<dbReference type="InterPro" id="IPR001734">
    <property type="entry name" value="Na/solute_symporter"/>
</dbReference>
<feature type="transmembrane region" description="Helical" evidence="7">
    <location>
        <begin position="16"/>
        <end position="37"/>
    </location>
</feature>
<feature type="transmembrane region" description="Helical" evidence="7">
    <location>
        <begin position="58"/>
        <end position="76"/>
    </location>
</feature>
<dbReference type="PANTHER" id="PTHR11819">
    <property type="entry name" value="SOLUTE CARRIER FAMILY 5"/>
    <property type="match status" value="1"/>
</dbReference>
<dbReference type="GO" id="GO:0005886">
    <property type="term" value="C:plasma membrane"/>
    <property type="evidence" value="ECO:0007669"/>
    <property type="project" value="TreeGrafter"/>
</dbReference>